<evidence type="ECO:0000256" key="1">
    <source>
        <dbReference type="SAM" id="MobiDB-lite"/>
    </source>
</evidence>
<feature type="region of interest" description="Disordered" evidence="1">
    <location>
        <begin position="361"/>
        <end position="380"/>
    </location>
</feature>
<proteinExistence type="predicted"/>
<feature type="region of interest" description="Disordered" evidence="1">
    <location>
        <begin position="418"/>
        <end position="491"/>
    </location>
</feature>
<organism evidence="3">
    <name type="scientific">Brachypodium distachyon</name>
    <name type="common">Purple false brome</name>
    <name type="synonym">Trachynia distachya</name>
    <dbReference type="NCBI Taxonomy" id="15368"/>
    <lineage>
        <taxon>Eukaryota</taxon>
        <taxon>Viridiplantae</taxon>
        <taxon>Streptophyta</taxon>
        <taxon>Embryophyta</taxon>
        <taxon>Tracheophyta</taxon>
        <taxon>Spermatophyta</taxon>
        <taxon>Magnoliopsida</taxon>
        <taxon>Liliopsida</taxon>
        <taxon>Poales</taxon>
        <taxon>Poaceae</taxon>
        <taxon>BOP clade</taxon>
        <taxon>Pooideae</taxon>
        <taxon>Stipodae</taxon>
        <taxon>Brachypodieae</taxon>
        <taxon>Brachypodium</taxon>
    </lineage>
</organism>
<reference evidence="4" key="3">
    <citation type="submission" date="2018-08" db="UniProtKB">
        <authorList>
            <consortium name="EnsemblPlants"/>
        </authorList>
    </citation>
    <scope>IDENTIFICATION</scope>
    <source>
        <strain evidence="4">cv. Bd21</strain>
    </source>
</reference>
<feature type="compositionally biased region" description="Basic residues" evidence="1">
    <location>
        <begin position="420"/>
        <end position="430"/>
    </location>
</feature>
<dbReference type="OrthoDB" id="696115at2759"/>
<protein>
    <recommendedName>
        <fullName evidence="2">DUF4283 domain-containing protein</fullName>
    </recommendedName>
</protein>
<evidence type="ECO:0000313" key="3">
    <source>
        <dbReference type="EMBL" id="KQJ86014.1"/>
    </source>
</evidence>
<dbReference type="PANTHER" id="PTHR31286">
    <property type="entry name" value="GLYCINE-RICH CELL WALL STRUCTURAL PROTEIN 1.8-LIKE"/>
    <property type="match status" value="1"/>
</dbReference>
<reference evidence="3" key="2">
    <citation type="submission" date="2017-06" db="EMBL/GenBank/DDBJ databases">
        <title>WGS assembly of Brachypodium distachyon.</title>
        <authorList>
            <consortium name="The International Brachypodium Initiative"/>
            <person name="Lucas S."/>
            <person name="Harmon-Smith M."/>
            <person name="Lail K."/>
            <person name="Tice H."/>
            <person name="Grimwood J."/>
            <person name="Bruce D."/>
            <person name="Barry K."/>
            <person name="Shu S."/>
            <person name="Lindquist E."/>
            <person name="Wang M."/>
            <person name="Pitluck S."/>
            <person name="Vogel J.P."/>
            <person name="Garvin D.F."/>
            <person name="Mockler T.C."/>
            <person name="Schmutz J."/>
            <person name="Rokhsar D."/>
            <person name="Bevan M.W."/>
        </authorList>
    </citation>
    <scope>NUCLEOTIDE SEQUENCE</scope>
    <source>
        <strain evidence="3">Bd21</strain>
    </source>
</reference>
<dbReference type="InParanoid" id="A0A0Q3EEA2"/>
<dbReference type="InterPro" id="IPR025558">
    <property type="entry name" value="DUF4283"/>
</dbReference>
<dbReference type="Pfam" id="PF14111">
    <property type="entry name" value="DUF4283"/>
    <property type="match status" value="1"/>
</dbReference>
<dbReference type="EnsemblPlants" id="KQJ86014">
    <property type="protein sequence ID" value="KQJ86014"/>
    <property type="gene ID" value="BRADI_4g02880v3"/>
</dbReference>
<gene>
    <name evidence="3" type="ORF">BRADI_4g02880v3</name>
</gene>
<feature type="non-terminal residue" evidence="3">
    <location>
        <position position="744"/>
    </location>
</feature>
<evidence type="ECO:0000259" key="2">
    <source>
        <dbReference type="Pfam" id="PF14111"/>
    </source>
</evidence>
<evidence type="ECO:0000313" key="5">
    <source>
        <dbReference type="Proteomes" id="UP000008810"/>
    </source>
</evidence>
<dbReference type="Gramene" id="KQJ86014">
    <property type="protein sequence ID" value="KQJ86014"/>
    <property type="gene ID" value="BRADI_4g02880v3"/>
</dbReference>
<dbReference type="EMBL" id="CM000883">
    <property type="protein sequence ID" value="KQJ86014.1"/>
    <property type="molecule type" value="Genomic_DNA"/>
</dbReference>
<dbReference type="AlphaFoldDB" id="A0A0Q3EEA2"/>
<name>A0A0Q3EEA2_BRADI</name>
<accession>A0A0Q3EEA2</accession>
<sequence length="744" mass="83125">MAGGVKVNGESQGNVTGSEFVRRKGKEHVEEEDMQHLAVVDAVSANETPERRPRDANPAKVLVVDLDKLKLEMGSQWIVVARYVTTSTFSSGRLFQRMREIWQLRGGVEYKDLAGSKFLIEFKQEGDYLHVLVGGPWTYLGDVLLVAAYDGESSVAEMKIDTMPVWVRIFDLPPPMTNDVMGRDIGELIAPVRMVFTDKRGKAWDEFLRVRIEHDINKPIEHVVRIQGKKDKYPKRYEVKYECLPRFCFYCGIVDHDYRACVMPEEEKVVRFSVEQVASPYKKYDRRSYYLPGEDLKTKKQLYYTLPARKLSLEMSNKDMRASGRNGAPRRDIPVPDHLMAAMIQAVDGVSKLSVGVDIGDKKETSSQGGAKPGVEPTDADVSGWAKVRIAIRKARKEAGPKSVAGGATAPVAVANKNTQLKKYKSRSAGRKASQTPKDAGQVLGKRSSAVYPVGKEASHESKKGKFEGKGQAAAPEGDGKSEKQLEATGPGATGKLTVLWQHEHISRNLRGEKQMLDFREVLSHCDLHDLGYVGADWTFDNKQDGYRNIQKKTATGRCPVARRYEAYWEREDQLSIEVGKAWEQQCAGGDLGAITAALNWTMRHLHVWSGATIGAIGKMIDKKRAQIDDNVQPGPLIDCITAKVDGHMNQDLCKEFTDKEISDALFQIGPLKAPGPDGFPARFFQRHWATVKKDIIRAVRNFFVTGAMPYGVNDTIIVLIPKIKNPMYLKDFCPISLCNVIYK</sequence>
<dbReference type="PANTHER" id="PTHR31286:SF166">
    <property type="entry name" value="OS01G0177800 PROTEIN"/>
    <property type="match status" value="1"/>
</dbReference>
<reference evidence="3 4" key="1">
    <citation type="journal article" date="2010" name="Nature">
        <title>Genome sequencing and analysis of the model grass Brachypodium distachyon.</title>
        <authorList>
            <consortium name="International Brachypodium Initiative"/>
        </authorList>
    </citation>
    <scope>NUCLEOTIDE SEQUENCE [LARGE SCALE GENOMIC DNA]</scope>
    <source>
        <strain evidence="3 4">Bd21</strain>
    </source>
</reference>
<feature type="compositionally biased region" description="Basic and acidic residues" evidence="1">
    <location>
        <begin position="457"/>
        <end position="469"/>
    </location>
</feature>
<dbReference type="Proteomes" id="UP000008810">
    <property type="component" value="Chromosome 4"/>
</dbReference>
<feature type="region of interest" description="Disordered" evidence="1">
    <location>
        <begin position="1"/>
        <end position="29"/>
    </location>
</feature>
<keyword evidence="5" id="KW-1185">Reference proteome</keyword>
<evidence type="ECO:0000313" key="4">
    <source>
        <dbReference type="EnsemblPlants" id="KQJ86014"/>
    </source>
</evidence>
<dbReference type="InterPro" id="IPR040256">
    <property type="entry name" value="At4g02000-like"/>
</dbReference>
<feature type="domain" description="DUF4283" evidence="2">
    <location>
        <begin position="82"/>
        <end position="153"/>
    </location>
</feature>